<evidence type="ECO:0000313" key="1">
    <source>
        <dbReference type="EMBL" id="KAI0055401.1"/>
    </source>
</evidence>
<keyword evidence="2" id="KW-1185">Reference proteome</keyword>
<dbReference type="Proteomes" id="UP000814140">
    <property type="component" value="Unassembled WGS sequence"/>
</dbReference>
<reference evidence="1" key="1">
    <citation type="submission" date="2021-03" db="EMBL/GenBank/DDBJ databases">
        <authorList>
            <consortium name="DOE Joint Genome Institute"/>
            <person name="Ahrendt S."/>
            <person name="Looney B.P."/>
            <person name="Miyauchi S."/>
            <person name="Morin E."/>
            <person name="Drula E."/>
            <person name="Courty P.E."/>
            <person name="Chicoki N."/>
            <person name="Fauchery L."/>
            <person name="Kohler A."/>
            <person name="Kuo A."/>
            <person name="Labutti K."/>
            <person name="Pangilinan J."/>
            <person name="Lipzen A."/>
            <person name="Riley R."/>
            <person name="Andreopoulos W."/>
            <person name="He G."/>
            <person name="Johnson J."/>
            <person name="Barry K.W."/>
            <person name="Grigoriev I.V."/>
            <person name="Nagy L."/>
            <person name="Hibbett D."/>
            <person name="Henrissat B."/>
            <person name="Matheny P.B."/>
            <person name="Labbe J."/>
            <person name="Martin F."/>
        </authorList>
    </citation>
    <scope>NUCLEOTIDE SEQUENCE</scope>
    <source>
        <strain evidence="1">HHB10654</strain>
    </source>
</reference>
<protein>
    <submittedName>
        <fullName evidence="1">Uncharacterized protein</fullName>
    </submittedName>
</protein>
<proteinExistence type="predicted"/>
<accession>A0ACB8SI64</accession>
<sequence>MAPVLNGIFTSATPGESIATLVLIENSSAMVSRWPDLRDRHLPTLLGTMRIENPISPINVLWLMSCPANEATTSSTPDHGSRQSNQLPEVWFNAQPSNRISPWTIYHGAQLLASTFPDLPTSRHLIVIAASAPSENGDKIPGVSGAETDDPWLPLRTKLYQEDIHLHMILNPRDKADSFIKLFDDLLNLQNCKQAMTWFPVDLTNYKFYLSTRQRKQTSGASNLPMMSQYSEEHQFQPPPHPPPSHACLPRNHSSGAPFRSPTIPKSQEAPRPSLIKRLQKVHGLTRKTYCLQLSRQPFIRDERLDPALSETVTQPEEYSPGPGMLPPLLTRPLTTRALRRTSGVNASRKIVEEPRRSSVQVNSTIIASFPDSDFSTLASPLTSVSPINAIERITHVPMSMSLEALPTNSRAGTRVDKVHATLLPADAWAETTYPPAPTNASVSPPLWNSDEASHIAQGNYDLPTSDTFQIPWPQYSDSISPPPSLPLASEIPLLLPKYTDVQPPGQSNHTSGYSFQQGGIGAVASSPVVEAFGAPTLPSDLEDLERPFIFPDYEENVLTPLPGPTPLSPQSQSFLAMSNCQLPPALPHLMTRTPSSTVYLSSNQPTPPPPLRARMQSSGGADYSHLLNSAVAPDHLRSNSRTSAPTYDNSVSSSEHTSSLSNWAGC</sequence>
<gene>
    <name evidence="1" type="ORF">BV25DRAFT_1921836</name>
</gene>
<comment type="caution">
    <text evidence="1">The sequence shown here is derived from an EMBL/GenBank/DDBJ whole genome shotgun (WGS) entry which is preliminary data.</text>
</comment>
<name>A0ACB8SI64_9AGAM</name>
<organism evidence="1 2">
    <name type="scientific">Artomyces pyxidatus</name>
    <dbReference type="NCBI Taxonomy" id="48021"/>
    <lineage>
        <taxon>Eukaryota</taxon>
        <taxon>Fungi</taxon>
        <taxon>Dikarya</taxon>
        <taxon>Basidiomycota</taxon>
        <taxon>Agaricomycotina</taxon>
        <taxon>Agaricomycetes</taxon>
        <taxon>Russulales</taxon>
        <taxon>Auriscalpiaceae</taxon>
        <taxon>Artomyces</taxon>
    </lineage>
</organism>
<dbReference type="EMBL" id="MU277293">
    <property type="protein sequence ID" value="KAI0055401.1"/>
    <property type="molecule type" value="Genomic_DNA"/>
</dbReference>
<evidence type="ECO:0000313" key="2">
    <source>
        <dbReference type="Proteomes" id="UP000814140"/>
    </source>
</evidence>
<reference evidence="1" key="2">
    <citation type="journal article" date="2022" name="New Phytol.">
        <title>Evolutionary transition to the ectomycorrhizal habit in the genomes of a hyperdiverse lineage of mushroom-forming fungi.</title>
        <authorList>
            <person name="Looney B."/>
            <person name="Miyauchi S."/>
            <person name="Morin E."/>
            <person name="Drula E."/>
            <person name="Courty P.E."/>
            <person name="Kohler A."/>
            <person name="Kuo A."/>
            <person name="LaButti K."/>
            <person name="Pangilinan J."/>
            <person name="Lipzen A."/>
            <person name="Riley R."/>
            <person name="Andreopoulos W."/>
            <person name="He G."/>
            <person name="Johnson J."/>
            <person name="Nolan M."/>
            <person name="Tritt A."/>
            <person name="Barry K.W."/>
            <person name="Grigoriev I.V."/>
            <person name="Nagy L.G."/>
            <person name="Hibbett D."/>
            <person name="Henrissat B."/>
            <person name="Matheny P.B."/>
            <person name="Labbe J."/>
            <person name="Martin F.M."/>
        </authorList>
    </citation>
    <scope>NUCLEOTIDE SEQUENCE</scope>
    <source>
        <strain evidence="1">HHB10654</strain>
    </source>
</reference>